<dbReference type="AlphaFoldDB" id="A0A1G2T191"/>
<evidence type="ECO:0000313" key="1">
    <source>
        <dbReference type="EMBL" id="OHA91004.1"/>
    </source>
</evidence>
<dbReference type="Proteomes" id="UP000178538">
    <property type="component" value="Unassembled WGS sequence"/>
</dbReference>
<dbReference type="EMBL" id="MHVG01000009">
    <property type="protein sequence ID" value="OHA91004.1"/>
    <property type="molecule type" value="Genomic_DNA"/>
</dbReference>
<dbReference type="STRING" id="1802737.A2832_00245"/>
<protein>
    <submittedName>
        <fullName evidence="1">Uncharacterized protein</fullName>
    </submittedName>
</protein>
<gene>
    <name evidence="1" type="ORF">A2832_00245</name>
</gene>
<dbReference type="Gene3D" id="3.30.1490.300">
    <property type="match status" value="1"/>
</dbReference>
<comment type="caution">
    <text evidence="1">The sequence shown here is derived from an EMBL/GenBank/DDBJ whole genome shotgun (WGS) entry which is preliminary data.</text>
</comment>
<accession>A0A1G2T191</accession>
<reference evidence="1 2" key="1">
    <citation type="journal article" date="2016" name="Nat. Commun.">
        <title>Thousands of microbial genomes shed light on interconnected biogeochemical processes in an aquifer system.</title>
        <authorList>
            <person name="Anantharaman K."/>
            <person name="Brown C.T."/>
            <person name="Hug L.A."/>
            <person name="Sharon I."/>
            <person name="Castelle C.J."/>
            <person name="Probst A.J."/>
            <person name="Thomas B.C."/>
            <person name="Singh A."/>
            <person name="Wilkins M.J."/>
            <person name="Karaoz U."/>
            <person name="Brodie E.L."/>
            <person name="Williams K.H."/>
            <person name="Hubbard S.S."/>
            <person name="Banfield J.F."/>
        </authorList>
    </citation>
    <scope>NUCLEOTIDE SEQUENCE [LARGE SCALE GENOMIC DNA]</scope>
</reference>
<dbReference type="Gene3D" id="3.30.420.40">
    <property type="match status" value="2"/>
</dbReference>
<evidence type="ECO:0000313" key="2">
    <source>
        <dbReference type="Proteomes" id="UP000178538"/>
    </source>
</evidence>
<proteinExistence type="predicted"/>
<sequence>MSFFDLFPPPKFLSLATTDAFNTDKGIKFKSGTSANFANGILPDEKAYLFTKSFDNVPKDGLYDAVAFIVEENVPISLKEAVFSYEIIEEDPPAGGGRIKVAVTVVPKSVISEEIKRFESAGITVTSFYTESQAIAREVIPQGDMRVHLIVNLAEKKTGFYIVEKRVVQFSTTINHENGIELREISEIKAKMEEVVGFWASNVGPKAKIERIFLCGARSSKADLVEALKANAMGMQFANTECWLN</sequence>
<name>A0A1G2T191_9BACT</name>
<organism evidence="1 2">
    <name type="scientific">Candidatus Zambryskibacteria bacterium RIFCSPHIGHO2_01_FULL_44_22b</name>
    <dbReference type="NCBI Taxonomy" id="1802737"/>
    <lineage>
        <taxon>Bacteria</taxon>
        <taxon>Candidatus Zambryskiibacteriota</taxon>
    </lineage>
</organism>